<name>A0A7J6B618_AMEME</name>
<keyword evidence="3" id="KW-0812">Transmembrane</keyword>
<evidence type="ECO:0000256" key="4">
    <source>
        <dbReference type="ARBA" id="ARBA00022729"/>
    </source>
</evidence>
<gene>
    <name evidence="12" type="ORF">AMELA_G00042980</name>
</gene>
<accession>A0A7J6B618</accession>
<keyword evidence="5" id="KW-1133">Transmembrane helix</keyword>
<dbReference type="GO" id="GO:0042130">
    <property type="term" value="P:negative regulation of T cell proliferation"/>
    <property type="evidence" value="ECO:0007669"/>
    <property type="project" value="TreeGrafter"/>
</dbReference>
<comment type="subcellular location">
    <subcellularLocation>
        <location evidence="1">Cell membrane</location>
        <topology evidence="1">Single-pass type I membrane protein</topology>
    </subcellularLocation>
</comment>
<evidence type="ECO:0000256" key="2">
    <source>
        <dbReference type="ARBA" id="ARBA00022475"/>
    </source>
</evidence>
<keyword evidence="9" id="KW-0325">Glycoprotein</keyword>
<evidence type="ECO:0000256" key="10">
    <source>
        <dbReference type="ARBA" id="ARBA00023319"/>
    </source>
</evidence>
<evidence type="ECO:0000313" key="13">
    <source>
        <dbReference type="Proteomes" id="UP000593565"/>
    </source>
</evidence>
<dbReference type="PANTHER" id="PTHR25466:SF14">
    <property type="entry name" value="BUTYROPHILIN SUBFAMILY 2 MEMBER A2-LIKE-RELATED"/>
    <property type="match status" value="1"/>
</dbReference>
<evidence type="ECO:0000256" key="7">
    <source>
        <dbReference type="ARBA" id="ARBA00023157"/>
    </source>
</evidence>
<dbReference type="AlphaFoldDB" id="A0A7J6B618"/>
<feature type="signal peptide" evidence="11">
    <location>
        <begin position="1"/>
        <end position="28"/>
    </location>
</feature>
<dbReference type="InterPro" id="IPR051713">
    <property type="entry name" value="T-cell_Activation_Regulation"/>
</dbReference>
<evidence type="ECO:0000256" key="8">
    <source>
        <dbReference type="ARBA" id="ARBA00023170"/>
    </source>
</evidence>
<evidence type="ECO:0000256" key="9">
    <source>
        <dbReference type="ARBA" id="ARBA00023180"/>
    </source>
</evidence>
<dbReference type="GO" id="GO:0042102">
    <property type="term" value="P:positive regulation of T cell proliferation"/>
    <property type="evidence" value="ECO:0007669"/>
    <property type="project" value="TreeGrafter"/>
</dbReference>
<dbReference type="PANTHER" id="PTHR25466">
    <property type="entry name" value="T-LYMPHOCYTE ACTIVATION ANTIGEN"/>
    <property type="match status" value="1"/>
</dbReference>
<dbReference type="Gene3D" id="2.60.40.10">
    <property type="entry name" value="Immunoglobulins"/>
    <property type="match status" value="1"/>
</dbReference>
<dbReference type="InterPro" id="IPR013783">
    <property type="entry name" value="Ig-like_fold"/>
</dbReference>
<keyword evidence="7" id="KW-1015">Disulfide bond</keyword>
<keyword evidence="4 11" id="KW-0732">Signal</keyword>
<dbReference type="GO" id="GO:0006955">
    <property type="term" value="P:immune response"/>
    <property type="evidence" value="ECO:0007669"/>
    <property type="project" value="TreeGrafter"/>
</dbReference>
<comment type="caution">
    <text evidence="12">The sequence shown here is derived from an EMBL/GenBank/DDBJ whole genome shotgun (WGS) entry which is preliminary data.</text>
</comment>
<feature type="chain" id="PRO_5029478909" description="Immunoglobulin V-set domain-containing protein" evidence="11">
    <location>
        <begin position="29"/>
        <end position="119"/>
    </location>
</feature>
<dbReference type="Proteomes" id="UP000593565">
    <property type="component" value="Unassembled WGS sequence"/>
</dbReference>
<dbReference type="GO" id="GO:0071222">
    <property type="term" value="P:cellular response to lipopolysaccharide"/>
    <property type="evidence" value="ECO:0007669"/>
    <property type="project" value="TreeGrafter"/>
</dbReference>
<evidence type="ECO:0008006" key="14">
    <source>
        <dbReference type="Google" id="ProtNLM"/>
    </source>
</evidence>
<dbReference type="GO" id="GO:0031295">
    <property type="term" value="P:T cell costimulation"/>
    <property type="evidence" value="ECO:0007669"/>
    <property type="project" value="TreeGrafter"/>
</dbReference>
<reference evidence="12 13" key="1">
    <citation type="submission" date="2020-02" db="EMBL/GenBank/DDBJ databases">
        <title>A chromosome-scale genome assembly of the black bullhead catfish (Ameiurus melas).</title>
        <authorList>
            <person name="Wen M."/>
            <person name="Zham M."/>
            <person name="Cabau C."/>
            <person name="Klopp C."/>
            <person name="Donnadieu C."/>
            <person name="Roques C."/>
            <person name="Bouchez O."/>
            <person name="Lampietro C."/>
            <person name="Jouanno E."/>
            <person name="Herpin A."/>
            <person name="Louis A."/>
            <person name="Berthelot C."/>
            <person name="Parey E."/>
            <person name="Roest-Crollius H."/>
            <person name="Braasch I."/>
            <person name="Postlethwait J."/>
            <person name="Robinson-Rechavi M."/>
            <person name="Echchiki A."/>
            <person name="Begum T."/>
            <person name="Montfort J."/>
            <person name="Schartl M."/>
            <person name="Bobe J."/>
            <person name="Guiguen Y."/>
        </authorList>
    </citation>
    <scope>NUCLEOTIDE SEQUENCE [LARGE SCALE GENOMIC DNA]</scope>
    <source>
        <strain evidence="12">M_S1</strain>
        <tissue evidence="12">Blood</tissue>
    </source>
</reference>
<dbReference type="SUPFAM" id="SSF48726">
    <property type="entry name" value="Immunoglobulin"/>
    <property type="match status" value="1"/>
</dbReference>
<evidence type="ECO:0000313" key="12">
    <source>
        <dbReference type="EMBL" id="KAF4089849.1"/>
    </source>
</evidence>
<dbReference type="EMBL" id="JAAGNN010000004">
    <property type="protein sequence ID" value="KAF4089849.1"/>
    <property type="molecule type" value="Genomic_DNA"/>
</dbReference>
<dbReference type="InterPro" id="IPR036179">
    <property type="entry name" value="Ig-like_dom_sf"/>
</dbReference>
<dbReference type="GO" id="GO:0007166">
    <property type="term" value="P:cell surface receptor signaling pathway"/>
    <property type="evidence" value="ECO:0007669"/>
    <property type="project" value="TreeGrafter"/>
</dbReference>
<feature type="non-terminal residue" evidence="12">
    <location>
        <position position="1"/>
    </location>
</feature>
<sequence length="119" mass="13557">MSVNVKFSARSSFLTLLLFLLFLSAVSGYTEFEISVPAQVQTGMYGESVVLPCTFPVGSSWDADSSVITWQRHLEVIHNFFRGRDQPQYQSQRYANRTSLFHQEMKNGNASLRLDRTTL</sequence>
<evidence type="ECO:0000256" key="3">
    <source>
        <dbReference type="ARBA" id="ARBA00022692"/>
    </source>
</evidence>
<evidence type="ECO:0000256" key="6">
    <source>
        <dbReference type="ARBA" id="ARBA00023136"/>
    </source>
</evidence>
<keyword evidence="13" id="KW-1185">Reference proteome</keyword>
<proteinExistence type="predicted"/>
<keyword evidence="8" id="KW-0675">Receptor</keyword>
<protein>
    <recommendedName>
        <fullName evidence="14">Immunoglobulin V-set domain-containing protein</fullName>
    </recommendedName>
</protein>
<evidence type="ECO:0000256" key="1">
    <source>
        <dbReference type="ARBA" id="ARBA00004251"/>
    </source>
</evidence>
<organism evidence="12 13">
    <name type="scientific">Ameiurus melas</name>
    <name type="common">Black bullhead</name>
    <name type="synonym">Silurus melas</name>
    <dbReference type="NCBI Taxonomy" id="219545"/>
    <lineage>
        <taxon>Eukaryota</taxon>
        <taxon>Metazoa</taxon>
        <taxon>Chordata</taxon>
        <taxon>Craniata</taxon>
        <taxon>Vertebrata</taxon>
        <taxon>Euteleostomi</taxon>
        <taxon>Actinopterygii</taxon>
        <taxon>Neopterygii</taxon>
        <taxon>Teleostei</taxon>
        <taxon>Ostariophysi</taxon>
        <taxon>Siluriformes</taxon>
        <taxon>Ictaluridae</taxon>
        <taxon>Ameiurus</taxon>
    </lineage>
</organism>
<dbReference type="GO" id="GO:0009897">
    <property type="term" value="C:external side of plasma membrane"/>
    <property type="evidence" value="ECO:0007669"/>
    <property type="project" value="TreeGrafter"/>
</dbReference>
<keyword evidence="6" id="KW-0472">Membrane</keyword>
<keyword evidence="10" id="KW-0393">Immunoglobulin domain</keyword>
<evidence type="ECO:0000256" key="11">
    <source>
        <dbReference type="SAM" id="SignalP"/>
    </source>
</evidence>
<evidence type="ECO:0000256" key="5">
    <source>
        <dbReference type="ARBA" id="ARBA00022989"/>
    </source>
</evidence>
<keyword evidence="2" id="KW-1003">Cell membrane</keyword>